<dbReference type="eggNOG" id="COG2201">
    <property type="taxonomic scope" value="Bacteria"/>
</dbReference>
<evidence type="ECO:0000259" key="5">
    <source>
        <dbReference type="PROSITE" id="PS50122"/>
    </source>
</evidence>
<dbReference type="AlphaFoldDB" id="A0A085BIL4"/>
<feature type="domain" description="CheB-type methylesterase" evidence="5">
    <location>
        <begin position="6"/>
        <end position="191"/>
    </location>
</feature>
<dbReference type="Gene3D" id="3.40.50.180">
    <property type="entry name" value="Methylesterase CheB, C-terminal domain"/>
    <property type="match status" value="1"/>
</dbReference>
<dbReference type="CDD" id="cd16433">
    <property type="entry name" value="CheB"/>
    <property type="match status" value="1"/>
</dbReference>
<dbReference type="EMBL" id="JPLY01000003">
    <property type="protein sequence ID" value="KFC22309.1"/>
    <property type="molecule type" value="Genomic_DNA"/>
</dbReference>
<keyword evidence="1 4" id="KW-0378">Hydrolase</keyword>
<dbReference type="GO" id="GO:0008984">
    <property type="term" value="F:protein-glutamate methylesterase activity"/>
    <property type="evidence" value="ECO:0007669"/>
    <property type="project" value="UniProtKB-EC"/>
</dbReference>
<keyword evidence="4" id="KW-0145">Chemotaxis</keyword>
<evidence type="ECO:0000256" key="2">
    <source>
        <dbReference type="ARBA" id="ARBA00039140"/>
    </source>
</evidence>
<comment type="catalytic activity">
    <reaction evidence="3">
        <text>[protein]-L-glutamate 5-O-methyl ester + H2O = L-glutamyl-[protein] + methanol + H(+)</text>
        <dbReference type="Rhea" id="RHEA:23236"/>
        <dbReference type="Rhea" id="RHEA-COMP:10208"/>
        <dbReference type="Rhea" id="RHEA-COMP:10311"/>
        <dbReference type="ChEBI" id="CHEBI:15377"/>
        <dbReference type="ChEBI" id="CHEBI:15378"/>
        <dbReference type="ChEBI" id="CHEBI:17790"/>
        <dbReference type="ChEBI" id="CHEBI:29973"/>
        <dbReference type="ChEBI" id="CHEBI:82795"/>
        <dbReference type="EC" id="3.1.1.61"/>
    </reaction>
</comment>
<feature type="active site" evidence="4">
    <location>
        <position position="136"/>
    </location>
</feature>
<dbReference type="GO" id="GO:0000156">
    <property type="term" value="F:phosphorelay response regulator activity"/>
    <property type="evidence" value="ECO:0007669"/>
    <property type="project" value="InterPro"/>
</dbReference>
<dbReference type="InterPro" id="IPR000673">
    <property type="entry name" value="Sig_transdc_resp-reg_Me-estase"/>
</dbReference>
<accession>A0A085BIL4</accession>
<protein>
    <recommendedName>
        <fullName evidence="2">protein-glutamate methylesterase</fullName>
        <ecNumber evidence="2">3.1.1.61</ecNumber>
    </recommendedName>
</protein>
<evidence type="ECO:0000256" key="1">
    <source>
        <dbReference type="ARBA" id="ARBA00022801"/>
    </source>
</evidence>
<dbReference type="STRING" id="421072.SAMN04488097_2669"/>
<dbReference type="InterPro" id="IPR035909">
    <property type="entry name" value="CheB_C"/>
</dbReference>
<proteinExistence type="predicted"/>
<feature type="active site" evidence="4">
    <location>
        <position position="43"/>
    </location>
</feature>
<evidence type="ECO:0000256" key="3">
    <source>
        <dbReference type="ARBA" id="ARBA00048267"/>
    </source>
</evidence>
<dbReference type="Proteomes" id="UP000028623">
    <property type="component" value="Unassembled WGS sequence"/>
</dbReference>
<keyword evidence="7" id="KW-1185">Reference proteome</keyword>
<dbReference type="PANTHER" id="PTHR42872:SF6">
    <property type="entry name" value="PROTEIN-GLUTAMATE METHYLESTERASE_PROTEIN-GLUTAMINE GLUTAMINASE"/>
    <property type="match status" value="1"/>
</dbReference>
<dbReference type="Pfam" id="PF01339">
    <property type="entry name" value="CheB_methylest"/>
    <property type="match status" value="1"/>
</dbReference>
<feature type="active site" evidence="4">
    <location>
        <position position="16"/>
    </location>
</feature>
<dbReference type="PROSITE" id="PS50122">
    <property type="entry name" value="CHEB"/>
    <property type="match status" value="1"/>
</dbReference>
<organism evidence="6 7">
    <name type="scientific">Epilithonimonas lactis</name>
    <dbReference type="NCBI Taxonomy" id="421072"/>
    <lineage>
        <taxon>Bacteria</taxon>
        <taxon>Pseudomonadati</taxon>
        <taxon>Bacteroidota</taxon>
        <taxon>Flavobacteriia</taxon>
        <taxon>Flavobacteriales</taxon>
        <taxon>Weeksellaceae</taxon>
        <taxon>Chryseobacterium group</taxon>
        <taxon>Epilithonimonas</taxon>
    </lineage>
</organism>
<gene>
    <name evidence="6" type="ORF">IO89_10235</name>
</gene>
<dbReference type="OrthoDB" id="1524092at2"/>
<dbReference type="GO" id="GO:0005737">
    <property type="term" value="C:cytoplasm"/>
    <property type="evidence" value="ECO:0007669"/>
    <property type="project" value="InterPro"/>
</dbReference>
<comment type="caution">
    <text evidence="6">The sequence shown here is derived from an EMBL/GenBank/DDBJ whole genome shotgun (WGS) entry which is preliminary data.</text>
</comment>
<evidence type="ECO:0000256" key="4">
    <source>
        <dbReference type="PROSITE-ProRule" id="PRU00050"/>
    </source>
</evidence>
<evidence type="ECO:0000313" key="6">
    <source>
        <dbReference type="EMBL" id="KFC22309.1"/>
    </source>
</evidence>
<sequence>METKGLITDLVVIGGSAGSLQVILTMVKNLNGDLNFPIVLILHRKAQAESILPRLLQQFSLIDVLEIEDKTEIKNNKIYIVPSDYHLLFEDKNTVSLDGSEKMNYSRPSIDVTFRSAAEIFGQSVVGVLLSGANSDGVEGLKYIKKNHGKVWIQDPETADVDYMPRQAVQNVEYDLIVKPDDLAKRINQLK</sequence>
<dbReference type="SUPFAM" id="SSF52738">
    <property type="entry name" value="Methylesterase CheB, C-terminal domain"/>
    <property type="match status" value="1"/>
</dbReference>
<dbReference type="RefSeq" id="WP_034975891.1">
    <property type="nucleotide sequence ID" value="NZ_FOFI01000003.1"/>
</dbReference>
<dbReference type="EC" id="3.1.1.61" evidence="2"/>
<reference evidence="6 7" key="1">
    <citation type="submission" date="2014-07" db="EMBL/GenBank/DDBJ databases">
        <title>Epilithonimonas lactis LMG 22401 Genome.</title>
        <authorList>
            <person name="Pipes S.E."/>
            <person name="Stropko S.J."/>
        </authorList>
    </citation>
    <scope>NUCLEOTIDE SEQUENCE [LARGE SCALE GENOMIC DNA]</scope>
    <source>
        <strain evidence="6 7">LMG 24401</strain>
    </source>
</reference>
<evidence type="ECO:0000313" key="7">
    <source>
        <dbReference type="Proteomes" id="UP000028623"/>
    </source>
</evidence>
<dbReference type="GO" id="GO:0006935">
    <property type="term" value="P:chemotaxis"/>
    <property type="evidence" value="ECO:0007669"/>
    <property type="project" value="UniProtKB-UniRule"/>
</dbReference>
<name>A0A085BIL4_9FLAO</name>
<dbReference type="PANTHER" id="PTHR42872">
    <property type="entry name" value="PROTEIN-GLUTAMATE METHYLESTERASE/PROTEIN-GLUTAMINE GLUTAMINASE"/>
    <property type="match status" value="1"/>
</dbReference>